<dbReference type="PANTHER" id="PTHR43343">
    <property type="entry name" value="PEPTIDASE S12"/>
    <property type="match status" value="1"/>
</dbReference>
<proteinExistence type="inferred from homology"/>
<dbReference type="Proteomes" id="UP000620133">
    <property type="component" value="Chromosome"/>
</dbReference>
<name>A0A7U9TLK6_9MOLU</name>
<keyword evidence="5" id="KW-1185">Reference proteome</keyword>
<accession>A0A7U9TLK6</accession>
<dbReference type="PANTHER" id="PTHR43343:SF3">
    <property type="entry name" value="PROTEASE DO-LIKE 8, CHLOROPLASTIC"/>
    <property type="match status" value="1"/>
</dbReference>
<evidence type="ECO:0000256" key="2">
    <source>
        <dbReference type="ARBA" id="ARBA00022670"/>
    </source>
</evidence>
<dbReference type="GO" id="GO:0004252">
    <property type="term" value="F:serine-type endopeptidase activity"/>
    <property type="evidence" value="ECO:0007669"/>
    <property type="project" value="InterPro"/>
</dbReference>
<dbReference type="InterPro" id="IPR001940">
    <property type="entry name" value="Peptidase_S1C"/>
</dbReference>
<evidence type="ECO:0000256" key="1">
    <source>
        <dbReference type="ARBA" id="ARBA00010541"/>
    </source>
</evidence>
<protein>
    <recommendedName>
        <fullName evidence="6">Serine protease</fullName>
    </recommendedName>
</protein>
<keyword evidence="2" id="KW-0645">Protease</keyword>
<dbReference type="SUPFAM" id="SSF50156">
    <property type="entry name" value="PDZ domain-like"/>
    <property type="match status" value="1"/>
</dbReference>
<dbReference type="KEGG" id="manr:MPAN_003140"/>
<evidence type="ECO:0000256" key="3">
    <source>
        <dbReference type="ARBA" id="ARBA00022801"/>
    </source>
</evidence>
<dbReference type="InterPro" id="IPR051201">
    <property type="entry name" value="Chloro_Bact_Ser_Proteases"/>
</dbReference>
<dbReference type="RefSeq" id="WP_176239663.1">
    <property type="nucleotide sequence ID" value="NZ_AP024412.1"/>
</dbReference>
<dbReference type="Gene3D" id="2.40.10.10">
    <property type="entry name" value="Trypsin-like serine proteases"/>
    <property type="match status" value="2"/>
</dbReference>
<dbReference type="InterPro" id="IPR036034">
    <property type="entry name" value="PDZ_sf"/>
</dbReference>
<dbReference type="PROSITE" id="PS51257">
    <property type="entry name" value="PROKAR_LIPOPROTEIN"/>
    <property type="match status" value="1"/>
</dbReference>
<comment type="similarity">
    <text evidence="1">Belongs to the peptidase S1C family.</text>
</comment>
<evidence type="ECO:0000313" key="4">
    <source>
        <dbReference type="EMBL" id="BCR35421.1"/>
    </source>
</evidence>
<organism evidence="4 5">
    <name type="scientific">Mariniplasma anaerobium</name>
    <dbReference type="NCBI Taxonomy" id="2735436"/>
    <lineage>
        <taxon>Bacteria</taxon>
        <taxon>Bacillati</taxon>
        <taxon>Mycoplasmatota</taxon>
        <taxon>Mollicutes</taxon>
        <taxon>Acholeplasmatales</taxon>
        <taxon>Acholeplasmataceae</taxon>
        <taxon>Mariniplasma</taxon>
    </lineage>
</organism>
<evidence type="ECO:0008006" key="6">
    <source>
        <dbReference type="Google" id="ProtNLM"/>
    </source>
</evidence>
<keyword evidence="3" id="KW-0378">Hydrolase</keyword>
<dbReference type="InterPro" id="IPR043504">
    <property type="entry name" value="Peptidase_S1_PA_chymotrypsin"/>
</dbReference>
<dbReference type="InterPro" id="IPR009003">
    <property type="entry name" value="Peptidase_S1_PA"/>
</dbReference>
<sequence>MKHKKILLSILTLLLTLSLIGCTLQTRADVLYESPSTYEQLRIDMIAEVEPSVVAVMTETGHGSGIIYKSELVTSEDPEEVIEEGLTRYYILTNYHVVEDGGEMKIHFGVGQDDIDVVDFQGYELFDIAVVRIETTRELRVHHVGPIDDNTITEIIKGQDVFAIGSPQDLDKFNYVTSGVVSLTTYAYNGIPGLALMHDAELNPGNSGGPLFNLNGDLIGINVAKVADIPTVDGTIAAEGLNYSLNINKIAPTIRNFAEANYEAVVRKPRLGVTIQEIDTFLLENDASLLPVDPVGVVIVGFDLTRNAYLQLEEFDLIIEMNGIAITEIADLAAQLEDAEFGDVHELKVLRNVDGIFQEFTVSIILS</sequence>
<evidence type="ECO:0000313" key="5">
    <source>
        <dbReference type="Proteomes" id="UP000620133"/>
    </source>
</evidence>
<dbReference type="SUPFAM" id="SSF50494">
    <property type="entry name" value="Trypsin-like serine proteases"/>
    <property type="match status" value="1"/>
</dbReference>
<dbReference type="Pfam" id="PF13365">
    <property type="entry name" value="Trypsin_2"/>
    <property type="match status" value="1"/>
</dbReference>
<dbReference type="AlphaFoldDB" id="A0A7U9TLK6"/>
<reference evidence="4" key="1">
    <citation type="submission" date="2021-01" db="EMBL/GenBank/DDBJ databases">
        <title>Draft genome sequence of Acholeplasmataceae bacterium strain Mahy22.</title>
        <authorList>
            <person name="Watanabe M."/>
            <person name="Kojima H."/>
            <person name="Fukui M."/>
        </authorList>
    </citation>
    <scope>NUCLEOTIDE SEQUENCE</scope>
    <source>
        <strain evidence="4">Mahy22</strain>
    </source>
</reference>
<dbReference type="Gene3D" id="2.30.42.10">
    <property type="match status" value="1"/>
</dbReference>
<dbReference type="GO" id="GO:0006508">
    <property type="term" value="P:proteolysis"/>
    <property type="evidence" value="ECO:0007669"/>
    <property type="project" value="UniProtKB-KW"/>
</dbReference>
<dbReference type="EMBL" id="AP024412">
    <property type="protein sequence ID" value="BCR35421.1"/>
    <property type="molecule type" value="Genomic_DNA"/>
</dbReference>
<gene>
    <name evidence="4" type="ORF">MPAN_003140</name>
</gene>
<dbReference type="PRINTS" id="PR00834">
    <property type="entry name" value="PROTEASES2C"/>
</dbReference>